<dbReference type="Gene3D" id="3.30.565.10">
    <property type="entry name" value="Histidine kinase-like ATPase, C-terminal domain"/>
    <property type="match status" value="1"/>
</dbReference>
<protein>
    <submittedName>
        <fullName evidence="3">ATP-binding protein</fullName>
    </submittedName>
</protein>
<dbReference type="PANTHER" id="PTHR35526">
    <property type="entry name" value="ANTI-SIGMA-F FACTOR RSBW-RELATED"/>
    <property type="match status" value="1"/>
</dbReference>
<keyword evidence="3" id="KW-0547">Nucleotide-binding</keyword>
<comment type="caution">
    <text evidence="3">The sequence shown here is derived from an EMBL/GenBank/DDBJ whole genome shotgun (WGS) entry which is preliminary data.</text>
</comment>
<dbReference type="SUPFAM" id="SSF55874">
    <property type="entry name" value="ATPase domain of HSP90 chaperone/DNA topoisomerase II/histidine kinase"/>
    <property type="match status" value="1"/>
</dbReference>
<dbReference type="CDD" id="cd16936">
    <property type="entry name" value="HATPase_RsbW-like"/>
    <property type="match status" value="1"/>
</dbReference>
<sequence length="164" mass="17727">MTAQPVRRQAVVRGEAPWWLLPSAEVALSGPAGAELRELGRAGAPVKAARDFTAATLDGWGLTELSADARLVVSELVTNAMRHAGEPGGLRLFHRSSHLVCAVFDPAERPPVMSDTDDFAESGRGLWLVDNLCSSWGWHLLDGHGKLVWACLLAPYVTRHRTPA</sequence>
<evidence type="ECO:0000313" key="3">
    <source>
        <dbReference type="EMBL" id="MFC6079793.1"/>
    </source>
</evidence>
<feature type="domain" description="Histidine kinase/HSP90-like ATPase" evidence="2">
    <location>
        <begin position="46"/>
        <end position="150"/>
    </location>
</feature>
<name>A0ABW1N9X5_9ACTN</name>
<dbReference type="InterPro" id="IPR003594">
    <property type="entry name" value="HATPase_dom"/>
</dbReference>
<keyword evidence="1" id="KW-0808">Transferase</keyword>
<dbReference type="RefSeq" id="WP_380746186.1">
    <property type="nucleotide sequence ID" value="NZ_JBHSRF010000001.1"/>
</dbReference>
<reference evidence="4" key="1">
    <citation type="journal article" date="2019" name="Int. J. Syst. Evol. Microbiol.">
        <title>The Global Catalogue of Microorganisms (GCM) 10K type strain sequencing project: providing services to taxonomists for standard genome sequencing and annotation.</title>
        <authorList>
            <consortium name="The Broad Institute Genomics Platform"/>
            <consortium name="The Broad Institute Genome Sequencing Center for Infectious Disease"/>
            <person name="Wu L."/>
            <person name="Ma J."/>
        </authorList>
    </citation>
    <scope>NUCLEOTIDE SEQUENCE [LARGE SCALE GENOMIC DNA]</scope>
    <source>
        <strain evidence="4">JCM 30346</strain>
    </source>
</reference>
<dbReference type="PANTHER" id="PTHR35526:SF3">
    <property type="entry name" value="ANTI-SIGMA-F FACTOR RSBW"/>
    <property type="match status" value="1"/>
</dbReference>
<gene>
    <name evidence="3" type="ORF">ACFP1K_01385</name>
</gene>
<evidence type="ECO:0000256" key="1">
    <source>
        <dbReference type="ARBA" id="ARBA00022527"/>
    </source>
</evidence>
<evidence type="ECO:0000259" key="2">
    <source>
        <dbReference type="Pfam" id="PF13581"/>
    </source>
</evidence>
<keyword evidence="1" id="KW-0723">Serine/threonine-protein kinase</keyword>
<evidence type="ECO:0000313" key="4">
    <source>
        <dbReference type="Proteomes" id="UP001596137"/>
    </source>
</evidence>
<dbReference type="InterPro" id="IPR050267">
    <property type="entry name" value="Anti-sigma-factor_SerPK"/>
</dbReference>
<dbReference type="GO" id="GO:0005524">
    <property type="term" value="F:ATP binding"/>
    <property type="evidence" value="ECO:0007669"/>
    <property type="project" value="UniProtKB-KW"/>
</dbReference>
<accession>A0ABW1N9X5</accession>
<dbReference type="Proteomes" id="UP001596137">
    <property type="component" value="Unassembled WGS sequence"/>
</dbReference>
<keyword evidence="1" id="KW-0418">Kinase</keyword>
<organism evidence="3 4">
    <name type="scientific">Sphaerisporangium aureirubrum</name>
    <dbReference type="NCBI Taxonomy" id="1544736"/>
    <lineage>
        <taxon>Bacteria</taxon>
        <taxon>Bacillati</taxon>
        <taxon>Actinomycetota</taxon>
        <taxon>Actinomycetes</taxon>
        <taxon>Streptosporangiales</taxon>
        <taxon>Streptosporangiaceae</taxon>
        <taxon>Sphaerisporangium</taxon>
    </lineage>
</organism>
<keyword evidence="3" id="KW-0067">ATP-binding</keyword>
<keyword evidence="4" id="KW-1185">Reference proteome</keyword>
<dbReference type="Pfam" id="PF13581">
    <property type="entry name" value="HATPase_c_2"/>
    <property type="match status" value="1"/>
</dbReference>
<dbReference type="InterPro" id="IPR036890">
    <property type="entry name" value="HATPase_C_sf"/>
</dbReference>
<proteinExistence type="predicted"/>
<dbReference type="EMBL" id="JBHSRF010000001">
    <property type="protein sequence ID" value="MFC6079793.1"/>
    <property type="molecule type" value="Genomic_DNA"/>
</dbReference>